<accession>A0ABU9DUW0</accession>
<proteinExistence type="predicted"/>
<name>A0ABU9DUW0_9BACL</name>
<sequence>MKVFYSLFFVNMLVQVVVFVPTMLINERFEGSVMAIFAGVLVGTVLLVLFVRSIGAFPGQTLPDILAATSRWFHLPFLALLCVTWFSAGLISLLSINNMAIRFINVSFQGPAMILVFSIFILWIMLFLGTPQILALVSVVLILNLPLIGIIFYQATRNEYIMWSSVLEVGTYWAILPSYKAITASSFMFTGYTNLVVFNKLIHKPVALGKLWIVPIIALLNLLTSVAVPIGLHGADGVNDYMFPWVVTADSLQIQYGPIERLISVFLLLYVSISTISILIHWHVCHQLFLSMFKPNPRKPRKQTYLTYGLLLSFLVTTYLVEKNTREYEIFRFAEHWMMLRLPAEILLVMTLVFMARRRKA</sequence>
<feature type="transmembrane region" description="Helical" evidence="1">
    <location>
        <begin position="305"/>
        <end position="321"/>
    </location>
</feature>
<reference evidence="2 3" key="1">
    <citation type="submission" date="2024-04" db="EMBL/GenBank/DDBJ databases">
        <title>draft genome sequnece of Paenibacillus filicis.</title>
        <authorList>
            <person name="Kim D.-U."/>
        </authorList>
    </citation>
    <scope>NUCLEOTIDE SEQUENCE [LARGE SCALE GENOMIC DNA]</scope>
    <source>
        <strain evidence="2 3">KACC14197</strain>
    </source>
</reference>
<feature type="transmembrane region" description="Helical" evidence="1">
    <location>
        <begin position="211"/>
        <end position="232"/>
    </location>
</feature>
<dbReference type="RefSeq" id="WP_341419152.1">
    <property type="nucleotide sequence ID" value="NZ_JBBPCC010000025.1"/>
</dbReference>
<feature type="transmembrane region" description="Helical" evidence="1">
    <location>
        <begin position="160"/>
        <end position="176"/>
    </location>
</feature>
<organism evidence="2 3">
    <name type="scientific">Paenibacillus filicis</name>
    <dbReference type="NCBI Taxonomy" id="669464"/>
    <lineage>
        <taxon>Bacteria</taxon>
        <taxon>Bacillati</taxon>
        <taxon>Bacillota</taxon>
        <taxon>Bacilli</taxon>
        <taxon>Bacillales</taxon>
        <taxon>Paenibacillaceae</taxon>
        <taxon>Paenibacillus</taxon>
    </lineage>
</organism>
<feature type="transmembrane region" description="Helical" evidence="1">
    <location>
        <begin position="6"/>
        <end position="26"/>
    </location>
</feature>
<evidence type="ECO:0008006" key="4">
    <source>
        <dbReference type="Google" id="ProtNLM"/>
    </source>
</evidence>
<evidence type="ECO:0000256" key="1">
    <source>
        <dbReference type="SAM" id="Phobius"/>
    </source>
</evidence>
<keyword evidence="1" id="KW-0812">Transmembrane</keyword>
<keyword evidence="3" id="KW-1185">Reference proteome</keyword>
<feature type="transmembrane region" description="Helical" evidence="1">
    <location>
        <begin position="133"/>
        <end position="153"/>
    </location>
</feature>
<evidence type="ECO:0000313" key="2">
    <source>
        <dbReference type="EMBL" id="MEK8132031.1"/>
    </source>
</evidence>
<protein>
    <recommendedName>
        <fullName evidence="4">Spore germination protein</fullName>
    </recommendedName>
</protein>
<feature type="transmembrane region" description="Helical" evidence="1">
    <location>
        <begin position="75"/>
        <end position="96"/>
    </location>
</feature>
<feature type="transmembrane region" description="Helical" evidence="1">
    <location>
        <begin position="336"/>
        <end position="356"/>
    </location>
</feature>
<dbReference type="EMBL" id="JBBPCC010000025">
    <property type="protein sequence ID" value="MEK8132031.1"/>
    <property type="molecule type" value="Genomic_DNA"/>
</dbReference>
<keyword evidence="1" id="KW-1133">Transmembrane helix</keyword>
<feature type="transmembrane region" description="Helical" evidence="1">
    <location>
        <begin position="108"/>
        <end position="127"/>
    </location>
</feature>
<comment type="caution">
    <text evidence="2">The sequence shown here is derived from an EMBL/GenBank/DDBJ whole genome shotgun (WGS) entry which is preliminary data.</text>
</comment>
<dbReference type="Proteomes" id="UP001469365">
    <property type="component" value="Unassembled WGS sequence"/>
</dbReference>
<keyword evidence="1" id="KW-0472">Membrane</keyword>
<evidence type="ECO:0000313" key="3">
    <source>
        <dbReference type="Proteomes" id="UP001469365"/>
    </source>
</evidence>
<feature type="transmembrane region" description="Helical" evidence="1">
    <location>
        <begin position="262"/>
        <end position="284"/>
    </location>
</feature>
<feature type="transmembrane region" description="Helical" evidence="1">
    <location>
        <begin position="182"/>
        <end position="199"/>
    </location>
</feature>
<gene>
    <name evidence="2" type="ORF">WMW72_29390</name>
</gene>
<feature type="transmembrane region" description="Helical" evidence="1">
    <location>
        <begin position="33"/>
        <end position="55"/>
    </location>
</feature>